<dbReference type="AlphaFoldDB" id="A0A504USL4"/>
<protein>
    <submittedName>
        <fullName evidence="2">Uncharacterized protein</fullName>
    </submittedName>
</protein>
<organism evidence="2 3">
    <name type="scientific">Rhizobium glycinendophyticum</name>
    <dbReference type="NCBI Taxonomy" id="2589807"/>
    <lineage>
        <taxon>Bacteria</taxon>
        <taxon>Pseudomonadati</taxon>
        <taxon>Pseudomonadota</taxon>
        <taxon>Alphaproteobacteria</taxon>
        <taxon>Hyphomicrobiales</taxon>
        <taxon>Rhizobiaceae</taxon>
        <taxon>Rhizobium/Agrobacterium group</taxon>
        <taxon>Rhizobium</taxon>
    </lineage>
</organism>
<dbReference type="Proteomes" id="UP000316429">
    <property type="component" value="Unassembled WGS sequence"/>
</dbReference>
<proteinExistence type="predicted"/>
<comment type="caution">
    <text evidence="2">The sequence shown here is derived from an EMBL/GenBank/DDBJ whole genome shotgun (WGS) entry which is preliminary data.</text>
</comment>
<reference evidence="2 3" key="1">
    <citation type="submission" date="2019-06" db="EMBL/GenBank/DDBJ databases">
        <title>Rhizobium sp. CL12 isolated from roots of soybean.</title>
        <authorList>
            <person name="Wang C."/>
        </authorList>
    </citation>
    <scope>NUCLEOTIDE SEQUENCE [LARGE SCALE GENOMIC DNA]</scope>
    <source>
        <strain evidence="2 3">CL12</strain>
    </source>
</reference>
<feature type="region of interest" description="Disordered" evidence="1">
    <location>
        <begin position="1"/>
        <end position="28"/>
    </location>
</feature>
<accession>A0A504USL4</accession>
<evidence type="ECO:0000256" key="1">
    <source>
        <dbReference type="SAM" id="MobiDB-lite"/>
    </source>
</evidence>
<keyword evidence="3" id="KW-1185">Reference proteome</keyword>
<dbReference type="RefSeq" id="WP_140826091.1">
    <property type="nucleotide sequence ID" value="NZ_VFYP01000001.1"/>
</dbReference>
<name>A0A504USL4_9HYPH</name>
<sequence>MAHGPSHPITAPSVSSPGRPQDPYQGLWPGEQAALTTSLLPEVQGLLAPLQAIRLGDFLTGRWLGRGLG</sequence>
<evidence type="ECO:0000313" key="3">
    <source>
        <dbReference type="Proteomes" id="UP000316429"/>
    </source>
</evidence>
<dbReference type="EMBL" id="VFYP01000001">
    <property type="protein sequence ID" value="TPP09711.1"/>
    <property type="molecule type" value="Genomic_DNA"/>
</dbReference>
<evidence type="ECO:0000313" key="2">
    <source>
        <dbReference type="EMBL" id="TPP09711.1"/>
    </source>
</evidence>
<gene>
    <name evidence="2" type="ORF">FJQ55_02190</name>
</gene>